<keyword evidence="7" id="KW-0695">RNA-directed DNA polymerase</keyword>
<dbReference type="Gene3D" id="3.30.420.10">
    <property type="entry name" value="Ribonuclease H-like superfamily/Ribonuclease H"/>
    <property type="match status" value="1"/>
</dbReference>
<dbReference type="SUPFAM" id="SSF53098">
    <property type="entry name" value="Ribonuclease H-like"/>
    <property type="match status" value="1"/>
</dbReference>
<organism evidence="10 11">
    <name type="scientific">Plutella xylostella</name>
    <name type="common">Diamondback moth</name>
    <name type="synonym">Plutella maculipennis</name>
    <dbReference type="NCBI Taxonomy" id="51655"/>
    <lineage>
        <taxon>Eukaryota</taxon>
        <taxon>Metazoa</taxon>
        <taxon>Ecdysozoa</taxon>
        <taxon>Arthropoda</taxon>
        <taxon>Hexapoda</taxon>
        <taxon>Insecta</taxon>
        <taxon>Pterygota</taxon>
        <taxon>Neoptera</taxon>
        <taxon>Endopterygota</taxon>
        <taxon>Lepidoptera</taxon>
        <taxon>Glossata</taxon>
        <taxon>Ditrysia</taxon>
        <taxon>Yponomeutoidea</taxon>
        <taxon>Plutellidae</taxon>
        <taxon>Plutella</taxon>
    </lineage>
</organism>
<dbReference type="EC" id="2.7.7.49" evidence="1"/>
<keyword evidence="5" id="KW-0255">Endonuclease</keyword>
<evidence type="ECO:0000256" key="5">
    <source>
        <dbReference type="ARBA" id="ARBA00022759"/>
    </source>
</evidence>
<dbReference type="Gene3D" id="3.10.20.370">
    <property type="match status" value="1"/>
</dbReference>
<reference evidence="10 11" key="1">
    <citation type="submission" date="2021-06" db="EMBL/GenBank/DDBJ databases">
        <title>A haploid diamondback moth (Plutella xylostella L.) genome assembly resolves 31 chromosomes and identifies a diamide resistance mutation.</title>
        <authorList>
            <person name="Ward C.M."/>
            <person name="Perry K.D."/>
            <person name="Baker G."/>
            <person name="Powis K."/>
            <person name="Heckel D.G."/>
            <person name="Baxter S.W."/>
        </authorList>
    </citation>
    <scope>NUCLEOTIDE SEQUENCE [LARGE SCALE GENOMIC DNA]</scope>
    <source>
        <strain evidence="10 11">LV</strain>
        <tissue evidence="10">Single pupa</tissue>
    </source>
</reference>
<dbReference type="InterPro" id="IPR036397">
    <property type="entry name" value="RNaseH_sf"/>
</dbReference>
<evidence type="ECO:0000256" key="2">
    <source>
        <dbReference type="ARBA" id="ARBA00022679"/>
    </source>
</evidence>
<keyword evidence="11" id="KW-1185">Reference proteome</keyword>
<dbReference type="InterPro" id="IPR012337">
    <property type="entry name" value="RNaseH-like_sf"/>
</dbReference>
<dbReference type="Pfam" id="PF17921">
    <property type="entry name" value="Integrase_H2C2"/>
    <property type="match status" value="1"/>
</dbReference>
<dbReference type="InterPro" id="IPR041373">
    <property type="entry name" value="RT_RNaseH"/>
</dbReference>
<keyword evidence="6" id="KW-0378">Hydrolase</keyword>
<dbReference type="EMBL" id="JAHIBW010000006">
    <property type="protein sequence ID" value="KAG7310106.1"/>
    <property type="molecule type" value="Genomic_DNA"/>
</dbReference>
<evidence type="ECO:0000256" key="4">
    <source>
        <dbReference type="ARBA" id="ARBA00022722"/>
    </source>
</evidence>
<dbReference type="InterPro" id="IPR000477">
    <property type="entry name" value="RT_dom"/>
</dbReference>
<evidence type="ECO:0000256" key="1">
    <source>
        <dbReference type="ARBA" id="ARBA00012493"/>
    </source>
</evidence>
<dbReference type="SUPFAM" id="SSF56672">
    <property type="entry name" value="DNA/RNA polymerases"/>
    <property type="match status" value="1"/>
</dbReference>
<dbReference type="Pfam" id="PF00665">
    <property type="entry name" value="rve"/>
    <property type="match status" value="1"/>
</dbReference>
<evidence type="ECO:0000313" key="10">
    <source>
        <dbReference type="EMBL" id="KAG7310106.1"/>
    </source>
</evidence>
<dbReference type="PROSITE" id="PS50878">
    <property type="entry name" value="RT_POL"/>
    <property type="match status" value="1"/>
</dbReference>
<accession>A0ABQ7QYK0</accession>
<evidence type="ECO:0000256" key="7">
    <source>
        <dbReference type="ARBA" id="ARBA00022918"/>
    </source>
</evidence>
<evidence type="ECO:0000256" key="3">
    <source>
        <dbReference type="ARBA" id="ARBA00022695"/>
    </source>
</evidence>
<dbReference type="InterPro" id="IPR001584">
    <property type="entry name" value="Integrase_cat-core"/>
</dbReference>
<dbReference type="Proteomes" id="UP000823941">
    <property type="component" value="Chromosome 6"/>
</dbReference>
<evidence type="ECO:0000313" key="11">
    <source>
        <dbReference type="Proteomes" id="UP000823941"/>
    </source>
</evidence>
<gene>
    <name evidence="10" type="ORF">JYU34_004645</name>
</gene>
<dbReference type="PROSITE" id="PS50994">
    <property type="entry name" value="INTEGRASE"/>
    <property type="match status" value="1"/>
</dbReference>
<keyword evidence="4" id="KW-0540">Nuclease</keyword>
<dbReference type="CDD" id="cd09274">
    <property type="entry name" value="RNase_HI_RT_Ty3"/>
    <property type="match status" value="1"/>
</dbReference>
<dbReference type="InterPro" id="IPR041588">
    <property type="entry name" value="Integrase_H2C2"/>
</dbReference>
<proteinExistence type="predicted"/>
<feature type="domain" description="Integrase catalytic" evidence="9">
    <location>
        <begin position="510"/>
        <end position="679"/>
    </location>
</feature>
<evidence type="ECO:0000259" key="9">
    <source>
        <dbReference type="PROSITE" id="PS50994"/>
    </source>
</evidence>
<dbReference type="Gene3D" id="1.10.340.70">
    <property type="match status" value="1"/>
</dbReference>
<protein>
    <recommendedName>
        <fullName evidence="1">RNA-directed DNA polymerase</fullName>
        <ecNumber evidence="1">2.7.7.49</ecNumber>
    </recommendedName>
</protein>
<dbReference type="InterPro" id="IPR043128">
    <property type="entry name" value="Rev_trsase/Diguanyl_cyclase"/>
</dbReference>
<sequence>MSIAMSGLTFEKCFVYLDDLIVFGRNLEMHNKNLIDVFERLRKTNLKLNPEKCQFLKKEILYLGHVVSANGVAPDPTKISTLQNYPVPTTAEEVKRFVAFCNYYRKFVPSFADITSPLNKLCRKNEQFIWTKDCDDAFQNLKILLTTPPVLQFPDFSENNEFVIQTDASGTAIGAVLCNKDLRPIAYASRPLNKAERNYPTIQKELVAIVWAVKYFRPYVYGRFFTIMTDHRPLVYLFGMKDPSSRLLKFRLLLEEYDFKIIYIKGKDNVAADALSRICVTSDELKSMNDMIMNVMTRAQKKRMEGKDKDDELKIQNDLTTSSNDWPNQPKVVDILRKPCDSVEVVLMTGKEIYALNKQNMITKKDEYLNYIESKGIISVDLDFKAQMSRAEFVKKLSLMCEDIGIKEICIVKYVENVNFIREICEEVNSIKNWSGPRICIIRGIKKIIDENEKKFIINDFHLLPTSGHSGMRRMVNNIKRRYYWPGIEKDVQEFIQKCTKCQKMKHSRYIKEPMQITTTATSAFDKIFLDLVGPLDRDDEGNCYILTVQCELTKFIQAFPIQNKETVTVAKEFVQNFILKFGIPRVIATDRGSEFISATMEQVCKLLEIEKLCSTAYHHQSIGALENTHKHLGAFLRIQCDSHPGTWSYWLPFWTFSFNSTVHTETKYTPYELVFGKQCNIPCRINNEIDPLYNIDSYPLQLKYRLQVALKDARNNLIISKQKRKEMYDKSANPIVYAKDDLVLLKNETGRKLDPLFDGPYTVLEDVDCNVKVIKDGKVQLVHKNRTKPYVTIK</sequence>
<comment type="caution">
    <text evidence="10">The sequence shown here is derived from an EMBL/GenBank/DDBJ whole genome shotgun (WGS) entry which is preliminary data.</text>
</comment>
<dbReference type="Pfam" id="PF17917">
    <property type="entry name" value="RT_RNaseH"/>
    <property type="match status" value="1"/>
</dbReference>
<dbReference type="Pfam" id="PF00078">
    <property type="entry name" value="RVT_1"/>
    <property type="match status" value="1"/>
</dbReference>
<dbReference type="InterPro" id="IPR050951">
    <property type="entry name" value="Retrovirus_Pol_polyprotein"/>
</dbReference>
<dbReference type="Gene3D" id="3.30.70.270">
    <property type="match status" value="2"/>
</dbReference>
<keyword evidence="2" id="KW-0808">Transferase</keyword>
<dbReference type="PANTHER" id="PTHR37984:SF5">
    <property type="entry name" value="PROTEIN NYNRIN-LIKE"/>
    <property type="match status" value="1"/>
</dbReference>
<name>A0ABQ7QYK0_PLUXY</name>
<keyword evidence="3" id="KW-0548">Nucleotidyltransferase</keyword>
<evidence type="ECO:0000259" key="8">
    <source>
        <dbReference type="PROSITE" id="PS50878"/>
    </source>
</evidence>
<feature type="domain" description="Reverse transcriptase" evidence="8">
    <location>
        <begin position="1"/>
        <end position="67"/>
    </location>
</feature>
<evidence type="ECO:0000256" key="6">
    <source>
        <dbReference type="ARBA" id="ARBA00022801"/>
    </source>
</evidence>
<dbReference type="InterPro" id="IPR043502">
    <property type="entry name" value="DNA/RNA_pol_sf"/>
</dbReference>
<dbReference type="PANTHER" id="PTHR37984">
    <property type="entry name" value="PROTEIN CBG26694"/>
    <property type="match status" value="1"/>
</dbReference>